<protein>
    <recommendedName>
        <fullName evidence="4">Flp/Fap pilin component</fullName>
    </recommendedName>
</protein>
<accession>A0A6I5ZUS3</accession>
<dbReference type="RefSeq" id="WP_156274755.1">
    <property type="nucleotide sequence ID" value="NZ_CP046244.1"/>
</dbReference>
<keyword evidence="3" id="KW-1185">Reference proteome</keyword>
<keyword evidence="1" id="KW-0812">Transmembrane</keyword>
<reference evidence="2 3" key="1">
    <citation type="submission" date="2019-11" db="EMBL/GenBank/DDBJ databases">
        <title>Genome sequence of Moorella glycerini DSM11254.</title>
        <authorList>
            <person name="Poehlein A."/>
            <person name="Boeer T."/>
            <person name="Daniel R."/>
        </authorList>
    </citation>
    <scope>NUCLEOTIDE SEQUENCE [LARGE SCALE GENOMIC DNA]</scope>
    <source>
        <strain evidence="2 3">DSM 11254</strain>
    </source>
</reference>
<evidence type="ECO:0000313" key="3">
    <source>
        <dbReference type="Proteomes" id="UP000425916"/>
    </source>
</evidence>
<dbReference type="AlphaFoldDB" id="A0A6I5ZUS3"/>
<evidence type="ECO:0000256" key="1">
    <source>
        <dbReference type="SAM" id="Phobius"/>
    </source>
</evidence>
<dbReference type="Proteomes" id="UP000425916">
    <property type="component" value="Chromosome"/>
</dbReference>
<dbReference type="EMBL" id="CP046244">
    <property type="protein sequence ID" value="QGP93389.1"/>
    <property type="molecule type" value="Genomic_DNA"/>
</dbReference>
<organism evidence="2 3">
    <name type="scientific">Neomoorella glycerini</name>
    <dbReference type="NCBI Taxonomy" id="55779"/>
    <lineage>
        <taxon>Bacteria</taxon>
        <taxon>Bacillati</taxon>
        <taxon>Bacillota</taxon>
        <taxon>Clostridia</taxon>
        <taxon>Neomoorellales</taxon>
        <taxon>Neomoorellaceae</taxon>
        <taxon>Neomoorella</taxon>
    </lineage>
</organism>
<keyword evidence="1" id="KW-0472">Membrane</keyword>
<keyword evidence="1" id="KW-1133">Transmembrane helix</keyword>
<evidence type="ECO:0000313" key="2">
    <source>
        <dbReference type="EMBL" id="QGP93389.1"/>
    </source>
</evidence>
<sequence>MASLLKKIWRDERGYEMAELLVIVGVLGVIATVVLGTMKLGLNTAAGNVGTKVNDIVNSWTSTP</sequence>
<gene>
    <name evidence="2" type="ORF">MGLY_27970</name>
</gene>
<evidence type="ECO:0008006" key="4">
    <source>
        <dbReference type="Google" id="ProtNLM"/>
    </source>
</evidence>
<feature type="transmembrane region" description="Helical" evidence="1">
    <location>
        <begin position="20"/>
        <end position="38"/>
    </location>
</feature>
<proteinExistence type="predicted"/>
<name>A0A6I5ZUS3_9FIRM</name>